<comment type="caution">
    <text evidence="11">The sequence shown here is derived from an EMBL/GenBank/DDBJ whole genome shotgun (WGS) entry which is preliminary data.</text>
</comment>
<name>A0A398DX38_9BACT</name>
<feature type="binding site" evidence="7">
    <location>
        <position position="200"/>
    </location>
    <ligand>
        <name>NAD(+)</name>
        <dbReference type="ChEBI" id="CHEBI:57540"/>
    </ligand>
</feature>
<dbReference type="PRINTS" id="PR00083">
    <property type="entry name" value="HOLDHDRGNASE"/>
</dbReference>
<feature type="binding site" evidence="7">
    <location>
        <position position="177"/>
    </location>
    <ligand>
        <name>NAD(+)</name>
        <dbReference type="ChEBI" id="CHEBI:57540"/>
    </ligand>
</feature>
<feature type="binding site" evidence="9">
    <location>
        <position position="248"/>
    </location>
    <ligand>
        <name>Zn(2+)</name>
        <dbReference type="ChEBI" id="CHEBI:29105"/>
    </ligand>
</feature>
<dbReference type="EMBL" id="QXIY01000043">
    <property type="protein sequence ID" value="RIE15894.1"/>
    <property type="molecule type" value="Genomic_DNA"/>
</dbReference>
<dbReference type="Proteomes" id="UP000266113">
    <property type="component" value="Unassembled WGS sequence"/>
</dbReference>
<comment type="similarity">
    <text evidence="1 5 10">Belongs to the histidinol dehydrogenase family.</text>
</comment>
<feature type="binding site" evidence="9">
    <location>
        <position position="245"/>
    </location>
    <ligand>
        <name>Zn(2+)</name>
        <dbReference type="ChEBI" id="CHEBI:29105"/>
    </ligand>
</feature>
<evidence type="ECO:0000256" key="2">
    <source>
        <dbReference type="ARBA" id="ARBA00022723"/>
    </source>
</evidence>
<gene>
    <name evidence="11" type="primary">hisD</name>
    <name evidence="11" type="ORF">SMC1_09235</name>
</gene>
<dbReference type="GO" id="GO:0046872">
    <property type="term" value="F:metal ion binding"/>
    <property type="evidence" value="ECO:0007669"/>
    <property type="project" value="UniProtKB-KW"/>
</dbReference>
<dbReference type="GO" id="GO:0005829">
    <property type="term" value="C:cytosol"/>
    <property type="evidence" value="ECO:0007669"/>
    <property type="project" value="TreeGrafter"/>
</dbReference>
<feature type="active site" description="Proton acceptor" evidence="6">
    <location>
        <position position="314"/>
    </location>
</feature>
<keyword evidence="4 5" id="KW-0560">Oxidoreductase</keyword>
<feature type="binding site" evidence="9">
    <location>
        <position position="406"/>
    </location>
    <ligand>
        <name>Zn(2+)</name>
        <dbReference type="ChEBI" id="CHEBI:29105"/>
    </ligand>
</feature>
<evidence type="ECO:0000256" key="3">
    <source>
        <dbReference type="ARBA" id="ARBA00022833"/>
    </source>
</evidence>
<feature type="binding site" evidence="8">
    <location>
        <position position="347"/>
    </location>
    <ligand>
        <name>substrate</name>
    </ligand>
</feature>
<evidence type="ECO:0000256" key="1">
    <source>
        <dbReference type="ARBA" id="ARBA00010178"/>
    </source>
</evidence>
<keyword evidence="12" id="KW-1185">Reference proteome</keyword>
<keyword evidence="2 9" id="KW-0479">Metal-binding</keyword>
<organism evidence="11 12">
    <name type="scientific">Candidatus Cryosericum septentrionale</name>
    <dbReference type="NCBI Taxonomy" id="2290913"/>
    <lineage>
        <taxon>Bacteria</taxon>
        <taxon>Pseudomonadati</taxon>
        <taxon>Caldisericota/Cryosericota group</taxon>
        <taxon>Candidatus Cryosericota</taxon>
        <taxon>Candidatus Cryosericia</taxon>
        <taxon>Candidatus Cryosericales</taxon>
        <taxon>Candidatus Cryosericaceae</taxon>
        <taxon>Candidatus Cryosericum</taxon>
    </lineage>
</organism>
<dbReference type="OrthoDB" id="9805269at2"/>
<keyword evidence="3 9" id="KW-0862">Zinc</keyword>
<feature type="binding site" evidence="8">
    <location>
        <position position="314"/>
    </location>
    <ligand>
        <name>substrate</name>
    </ligand>
</feature>
<dbReference type="GO" id="GO:0051287">
    <property type="term" value="F:NAD binding"/>
    <property type="evidence" value="ECO:0007669"/>
    <property type="project" value="InterPro"/>
</dbReference>
<evidence type="ECO:0000256" key="6">
    <source>
        <dbReference type="PIRSR" id="PIRSR000099-1"/>
    </source>
</evidence>
<evidence type="ECO:0000256" key="9">
    <source>
        <dbReference type="PIRSR" id="PIRSR000099-4"/>
    </source>
</evidence>
<dbReference type="PANTHER" id="PTHR21256">
    <property type="entry name" value="HISTIDINOL DEHYDROGENASE HDH"/>
    <property type="match status" value="1"/>
</dbReference>
<feature type="active site" description="Proton acceptor" evidence="6">
    <location>
        <position position="313"/>
    </location>
</feature>
<dbReference type="SUPFAM" id="SSF53720">
    <property type="entry name" value="ALDH-like"/>
    <property type="match status" value="1"/>
</dbReference>
<evidence type="ECO:0000256" key="7">
    <source>
        <dbReference type="PIRSR" id="PIRSR000099-2"/>
    </source>
</evidence>
<evidence type="ECO:0000256" key="5">
    <source>
        <dbReference type="PIRNR" id="PIRNR000099"/>
    </source>
</evidence>
<evidence type="ECO:0000256" key="8">
    <source>
        <dbReference type="PIRSR" id="PIRSR000099-3"/>
    </source>
</evidence>
<dbReference type="EC" id="1.1.1.23" evidence="11"/>
<evidence type="ECO:0000313" key="11">
    <source>
        <dbReference type="EMBL" id="RIE15894.1"/>
    </source>
</evidence>
<dbReference type="Pfam" id="PF00815">
    <property type="entry name" value="Histidinol_dh"/>
    <property type="match status" value="1"/>
</dbReference>
<feature type="binding site" evidence="7">
    <location>
        <position position="115"/>
    </location>
    <ligand>
        <name>NAD(+)</name>
        <dbReference type="ChEBI" id="CHEBI:57540"/>
    </ligand>
</feature>
<dbReference type="AlphaFoldDB" id="A0A398DX38"/>
<dbReference type="GO" id="GO:0000105">
    <property type="term" value="P:L-histidine biosynthetic process"/>
    <property type="evidence" value="ECO:0007669"/>
    <property type="project" value="InterPro"/>
</dbReference>
<dbReference type="InterPro" id="IPR022695">
    <property type="entry name" value="Histidinol_DH_monofunct"/>
</dbReference>
<dbReference type="Gene3D" id="1.20.5.1300">
    <property type="match status" value="1"/>
</dbReference>
<evidence type="ECO:0000313" key="12">
    <source>
        <dbReference type="Proteomes" id="UP000266113"/>
    </source>
</evidence>
<dbReference type="InterPro" id="IPR012131">
    <property type="entry name" value="Hstdl_DH"/>
</dbReference>
<comment type="cofactor">
    <cofactor evidence="9">
        <name>Zn(2+)</name>
        <dbReference type="ChEBI" id="CHEBI:29105"/>
    </cofactor>
    <text evidence="9">Binds 1 zinc ion per subunit.</text>
</comment>
<feature type="binding site" evidence="8">
    <location>
        <position position="401"/>
    </location>
    <ligand>
        <name>substrate</name>
    </ligand>
</feature>
<feature type="binding site" evidence="8">
    <location>
        <position position="248"/>
    </location>
    <ligand>
        <name>substrate</name>
    </ligand>
</feature>
<dbReference type="GO" id="GO:0004399">
    <property type="term" value="F:histidinol dehydrogenase activity"/>
    <property type="evidence" value="ECO:0007669"/>
    <property type="project" value="UniProtKB-EC"/>
</dbReference>
<keyword evidence="7" id="KW-0520">NAD</keyword>
<dbReference type="Gene3D" id="3.40.50.1980">
    <property type="entry name" value="Nitrogenase molybdenum iron protein domain"/>
    <property type="match status" value="2"/>
</dbReference>
<feature type="binding site" evidence="8">
    <location>
        <position position="406"/>
    </location>
    <ligand>
        <name>substrate</name>
    </ligand>
</feature>
<dbReference type="PANTHER" id="PTHR21256:SF2">
    <property type="entry name" value="HISTIDINE BIOSYNTHESIS TRIFUNCTIONAL PROTEIN"/>
    <property type="match status" value="1"/>
</dbReference>
<sequence length="420" mass="45681">MKESQLVKEQDIRQLQQTVTTILSRVQHEGDAALRHFEKEFDDYEPETFFVSREEAAAAQDLLPGAVVKELDFAIERVTAFAEAQRSSLSEFEREMLPGVIMGQRVVPVQSCGCYVPAGRYPCLTSAVMSVIPAKVAGVERIVVCSPPGRENRINPGILYTLYKMEVPEILCVGGAQAIGALAFGTQTLQPVDLIVGPGNQYVAEAKRQVFGQVGIDFIAGPSECLVIADDTAKAELVAADLLAQAEHDPNARCALVTTSRAIAESALDEVERQLRDRTTEVVARASWETNGEVALVETIEDAVRFANEWAPEHLEVHTMEPTVLLPLLHNYGSLFLGEQTAEVYADKVAGTNHILPTGGTARYTGGLWVGNYLKVITHQMVETGASLMLAKLAETQAAYEGMDAHRFAATIRLELLAAS</sequence>
<dbReference type="CDD" id="cd06572">
    <property type="entry name" value="Histidinol_dh"/>
    <property type="match status" value="1"/>
</dbReference>
<evidence type="ECO:0000256" key="4">
    <source>
        <dbReference type="ARBA" id="ARBA00023002"/>
    </source>
</evidence>
<feature type="binding site" evidence="8">
    <location>
        <position position="223"/>
    </location>
    <ligand>
        <name>substrate</name>
    </ligand>
</feature>
<dbReference type="InterPro" id="IPR016161">
    <property type="entry name" value="Ald_DH/histidinol_DH"/>
</dbReference>
<feature type="binding site" evidence="9">
    <location>
        <position position="347"/>
    </location>
    <ligand>
        <name>Zn(2+)</name>
        <dbReference type="ChEBI" id="CHEBI:29105"/>
    </ligand>
</feature>
<accession>A0A398DX38</accession>
<feature type="binding site" evidence="8">
    <location>
        <position position="245"/>
    </location>
    <ligand>
        <name>substrate</name>
    </ligand>
</feature>
<proteinExistence type="inferred from homology"/>
<reference evidence="11 12" key="1">
    <citation type="submission" date="2018-09" db="EMBL/GenBank/DDBJ databases">
        <title>Discovery and Ecogenomic Context for Candidatus Cryosericales, a Global Caldiserica Order Active in Thawing Permafrost.</title>
        <authorList>
            <person name="Martinez M.A."/>
            <person name="Woodcroft B.J."/>
            <person name="Ignacio Espinoza J.C."/>
            <person name="Zayed A."/>
            <person name="Singleton C.M."/>
            <person name="Boyd J."/>
            <person name="Li Y.-F."/>
            <person name="Purvine S."/>
            <person name="Maughan H."/>
            <person name="Hodgkins S.B."/>
            <person name="Anderson D."/>
            <person name="Sederholm M."/>
            <person name="Temperton B."/>
            <person name="Saleska S.R."/>
            <person name="Tyson G.W."/>
            <person name="Rich V.I."/>
        </authorList>
    </citation>
    <scope>NUCLEOTIDE SEQUENCE [LARGE SCALE GENOMIC DNA]</scope>
    <source>
        <strain evidence="11 12">SMC1</strain>
    </source>
</reference>
<dbReference type="NCBIfam" id="TIGR00069">
    <property type="entry name" value="hisD"/>
    <property type="match status" value="1"/>
</dbReference>
<dbReference type="FunFam" id="3.40.50.1980:FF:000001">
    <property type="entry name" value="Histidinol dehydrogenase"/>
    <property type="match status" value="1"/>
</dbReference>
<evidence type="ECO:0000256" key="10">
    <source>
        <dbReference type="RuleBase" id="RU004175"/>
    </source>
</evidence>
<dbReference type="PIRSF" id="PIRSF000099">
    <property type="entry name" value="Histidinol_dh"/>
    <property type="match status" value="1"/>
</dbReference>
<protein>
    <submittedName>
        <fullName evidence="11">Histidinol dehydrogenase</fullName>
        <ecNumber evidence="11">1.1.1.23</ecNumber>
    </submittedName>
</protein>
<dbReference type="FunFam" id="3.40.50.1980:FF:000026">
    <property type="entry name" value="Histidinol dehydrogenase"/>
    <property type="match status" value="1"/>
</dbReference>